<dbReference type="PANTHER" id="PTHR35111:SF1">
    <property type="entry name" value="OS04G0115900 PROTEIN"/>
    <property type="match status" value="1"/>
</dbReference>
<gene>
    <name evidence="2" type="ORF">NE237_016705</name>
</gene>
<keyword evidence="3" id="KW-1185">Reference proteome</keyword>
<sequence length="116" mass="13003">MGKMKARKDMKTSFFCIPRLRDNTAGNTSRLSPISWIDRFRETVLRLIMISALSKASQRTGPIITKQQAYYPPDQHHSEAVADCIDFIKKKSASSITDGSRDSTASTSSSMDLLMR</sequence>
<organism evidence="2 3">
    <name type="scientific">Protea cynaroides</name>
    <dbReference type="NCBI Taxonomy" id="273540"/>
    <lineage>
        <taxon>Eukaryota</taxon>
        <taxon>Viridiplantae</taxon>
        <taxon>Streptophyta</taxon>
        <taxon>Embryophyta</taxon>
        <taxon>Tracheophyta</taxon>
        <taxon>Spermatophyta</taxon>
        <taxon>Magnoliopsida</taxon>
        <taxon>Proteales</taxon>
        <taxon>Proteaceae</taxon>
        <taxon>Protea</taxon>
    </lineage>
</organism>
<evidence type="ECO:0000313" key="3">
    <source>
        <dbReference type="Proteomes" id="UP001141806"/>
    </source>
</evidence>
<proteinExistence type="predicted"/>
<comment type="caution">
    <text evidence="2">The sequence shown here is derived from an EMBL/GenBank/DDBJ whole genome shotgun (WGS) entry which is preliminary data.</text>
</comment>
<accession>A0A9Q0HGJ2</accession>
<protein>
    <submittedName>
        <fullName evidence="2">Uncharacterized protein</fullName>
    </submittedName>
</protein>
<dbReference type="EMBL" id="JAMYWD010000007">
    <property type="protein sequence ID" value="KAJ4964856.1"/>
    <property type="molecule type" value="Genomic_DNA"/>
</dbReference>
<feature type="compositionally biased region" description="Low complexity" evidence="1">
    <location>
        <begin position="102"/>
        <end position="116"/>
    </location>
</feature>
<dbReference type="AlphaFoldDB" id="A0A9Q0HGJ2"/>
<dbReference type="OrthoDB" id="773033at2759"/>
<evidence type="ECO:0000256" key="1">
    <source>
        <dbReference type="SAM" id="MobiDB-lite"/>
    </source>
</evidence>
<evidence type="ECO:0000313" key="2">
    <source>
        <dbReference type="EMBL" id="KAJ4964856.1"/>
    </source>
</evidence>
<name>A0A9Q0HGJ2_9MAGN</name>
<dbReference type="Proteomes" id="UP001141806">
    <property type="component" value="Unassembled WGS sequence"/>
</dbReference>
<reference evidence="2" key="1">
    <citation type="journal article" date="2023" name="Plant J.">
        <title>The genome of the king protea, Protea cynaroides.</title>
        <authorList>
            <person name="Chang J."/>
            <person name="Duong T.A."/>
            <person name="Schoeman C."/>
            <person name="Ma X."/>
            <person name="Roodt D."/>
            <person name="Barker N."/>
            <person name="Li Z."/>
            <person name="Van de Peer Y."/>
            <person name="Mizrachi E."/>
        </authorList>
    </citation>
    <scope>NUCLEOTIDE SEQUENCE</scope>
    <source>
        <tissue evidence="2">Young leaves</tissue>
    </source>
</reference>
<dbReference type="PANTHER" id="PTHR35111">
    <property type="entry name" value="F10A5.9-RELATED"/>
    <property type="match status" value="1"/>
</dbReference>
<feature type="region of interest" description="Disordered" evidence="1">
    <location>
        <begin position="92"/>
        <end position="116"/>
    </location>
</feature>